<dbReference type="EMBL" id="BA000053">
    <property type="protein sequence ID" value="BAE63207.1"/>
    <property type="molecule type" value="Genomic_DNA"/>
</dbReference>
<feature type="transmembrane region" description="Helical" evidence="1">
    <location>
        <begin position="93"/>
        <end position="116"/>
    </location>
</feature>
<evidence type="ECO:0000313" key="2">
    <source>
        <dbReference type="EMBL" id="BAE63207.1"/>
    </source>
</evidence>
<sequence>MMRSISVMRAGKYVSESIDAHTAWINHIPYDILEHFEVPRPQVVNRTVNTTIARALLEGKLVQSDRSLQEILSPLPAIQQRPGHKIGFFEQGIITGGLITLTSLITIVSAAGYWALRMR</sequence>
<dbReference type="Proteomes" id="UP000006564">
    <property type="component" value="Chromosome 5"/>
</dbReference>
<dbReference type="AlphaFoldDB" id="Q2U5F8"/>
<evidence type="ECO:0000313" key="3">
    <source>
        <dbReference type="Proteomes" id="UP000006564"/>
    </source>
</evidence>
<keyword evidence="1" id="KW-0472">Membrane</keyword>
<dbReference type="STRING" id="510516.Q2U5F8"/>
<reference evidence="2 3" key="1">
    <citation type="journal article" date="2005" name="Nature">
        <title>Genome sequencing and analysis of Aspergillus oryzae.</title>
        <authorList>
            <person name="Machida M."/>
            <person name="Asai K."/>
            <person name="Sano M."/>
            <person name="Tanaka T."/>
            <person name="Kumagai T."/>
            <person name="Terai G."/>
            <person name="Kusumoto K."/>
            <person name="Arima T."/>
            <person name="Akita O."/>
            <person name="Kashiwagi Y."/>
            <person name="Abe K."/>
            <person name="Gomi K."/>
            <person name="Horiuchi H."/>
            <person name="Kitamoto K."/>
            <person name="Kobayashi T."/>
            <person name="Takeuchi M."/>
            <person name="Denning D.W."/>
            <person name="Galagan J.E."/>
            <person name="Nierman W.C."/>
            <person name="Yu J."/>
            <person name="Archer D.B."/>
            <person name="Bennett J.W."/>
            <person name="Bhatnagar D."/>
            <person name="Cleveland T.E."/>
            <person name="Fedorova N.D."/>
            <person name="Gotoh O."/>
            <person name="Horikawa H."/>
            <person name="Hosoyama A."/>
            <person name="Ichinomiya M."/>
            <person name="Igarashi R."/>
            <person name="Iwashita K."/>
            <person name="Juvvadi P.R."/>
            <person name="Kato M."/>
            <person name="Kato Y."/>
            <person name="Kin T."/>
            <person name="Kokubun A."/>
            <person name="Maeda H."/>
            <person name="Maeyama N."/>
            <person name="Maruyama J."/>
            <person name="Nagasaki H."/>
            <person name="Nakajima T."/>
            <person name="Oda K."/>
            <person name="Okada K."/>
            <person name="Paulsen I."/>
            <person name="Sakamoto K."/>
            <person name="Sawano T."/>
            <person name="Takahashi M."/>
            <person name="Takase K."/>
            <person name="Terabayashi Y."/>
            <person name="Wortman J."/>
            <person name="Yamada O."/>
            <person name="Yamagata Y."/>
            <person name="Anazawa H."/>
            <person name="Hata Y."/>
            <person name="Koide Y."/>
            <person name="Komori T."/>
            <person name="Koyama Y."/>
            <person name="Minetoki T."/>
            <person name="Suharnan S."/>
            <person name="Tanaka A."/>
            <person name="Isono K."/>
            <person name="Kuhara S."/>
            <person name="Ogasawara N."/>
            <person name="Kikuchi H."/>
        </authorList>
    </citation>
    <scope>NUCLEOTIDE SEQUENCE [LARGE SCALE GENOMIC DNA]</scope>
    <source>
        <strain evidence="3">ATCC 42149 / RIB 40</strain>
    </source>
</reference>
<dbReference type="GeneID" id="5995988"/>
<dbReference type="VEuPathDB" id="FungiDB:AO090113000159"/>
<organism evidence="2 3">
    <name type="scientific">Aspergillus oryzae (strain ATCC 42149 / RIB 40)</name>
    <name type="common">Yellow koji mold</name>
    <dbReference type="NCBI Taxonomy" id="510516"/>
    <lineage>
        <taxon>Eukaryota</taxon>
        <taxon>Fungi</taxon>
        <taxon>Dikarya</taxon>
        <taxon>Ascomycota</taxon>
        <taxon>Pezizomycotina</taxon>
        <taxon>Eurotiomycetes</taxon>
        <taxon>Eurotiomycetidae</taxon>
        <taxon>Eurotiales</taxon>
        <taxon>Aspergillaceae</taxon>
        <taxon>Aspergillus</taxon>
        <taxon>Aspergillus subgen. Circumdati</taxon>
    </lineage>
</organism>
<dbReference type="RefSeq" id="XP_023092633.1">
    <property type="nucleotide sequence ID" value="XM_023237846.1"/>
</dbReference>
<keyword evidence="3" id="KW-1185">Reference proteome</keyword>
<dbReference type="EMBL" id="AP007166">
    <property type="protein sequence ID" value="BAE63207.1"/>
    <property type="molecule type" value="Genomic_DNA"/>
</dbReference>
<evidence type="ECO:0000256" key="1">
    <source>
        <dbReference type="SAM" id="Phobius"/>
    </source>
</evidence>
<protein>
    <submittedName>
        <fullName evidence="2">DNA, SC113</fullName>
    </submittedName>
</protein>
<keyword evidence="1" id="KW-0812">Transmembrane</keyword>
<keyword evidence="1" id="KW-1133">Transmembrane helix</keyword>
<gene>
    <name evidence="2" type="ORF">AO090113000159</name>
</gene>
<dbReference type="KEGG" id="aor:AO090113000159"/>
<dbReference type="HOGENOM" id="CLU_2061010_0_0_1"/>
<accession>Q2U5F8</accession>
<name>Q2U5F8_ASPOR</name>
<proteinExistence type="predicted"/>